<feature type="compositionally biased region" description="Gly residues" evidence="7">
    <location>
        <begin position="233"/>
        <end position="243"/>
    </location>
</feature>
<feature type="compositionally biased region" description="Polar residues" evidence="7">
    <location>
        <begin position="153"/>
        <end position="162"/>
    </location>
</feature>
<feature type="domain" description="Transcription factor TFIID subunit 8 C-terminal" evidence="9">
    <location>
        <begin position="134"/>
        <end position="180"/>
    </location>
</feature>
<dbReference type="InterPro" id="IPR009072">
    <property type="entry name" value="Histone-fold"/>
</dbReference>
<feature type="domain" description="Bromodomain associated" evidence="8">
    <location>
        <begin position="8"/>
        <end position="73"/>
    </location>
</feature>
<keyword evidence="6" id="KW-0539">Nucleus</keyword>
<feature type="region of interest" description="Disordered" evidence="7">
    <location>
        <begin position="96"/>
        <end position="164"/>
    </location>
</feature>
<evidence type="ECO:0000256" key="4">
    <source>
        <dbReference type="ARBA" id="ARBA00023015"/>
    </source>
</evidence>
<dbReference type="Pfam" id="PF07524">
    <property type="entry name" value="Bromo_TP"/>
    <property type="match status" value="1"/>
</dbReference>
<protein>
    <recommendedName>
        <fullName evidence="3">Transcription initiation factor TFIID subunit 8</fullName>
    </recommendedName>
</protein>
<dbReference type="GO" id="GO:0006367">
    <property type="term" value="P:transcription initiation at RNA polymerase II promoter"/>
    <property type="evidence" value="ECO:0007669"/>
    <property type="project" value="TreeGrafter"/>
</dbReference>
<dbReference type="InterPro" id="IPR037818">
    <property type="entry name" value="TAF8"/>
</dbReference>
<keyword evidence="4" id="KW-0805">Transcription regulation</keyword>
<feature type="compositionally biased region" description="Pro residues" evidence="7">
    <location>
        <begin position="117"/>
        <end position="144"/>
    </location>
</feature>
<sequence>MTAPSAVAEAHIRKAAATLAKKAGFDAANPDALDALAAAHIQLLQTILTTAQSHAHHSHRTLPTLLDLRLTFESHDIFPRELKQYLTHILLSEKLSPKRSPPKHPHPPSSITTSAQSPPPPQPSLTPPQPLPSYIPPTYPPFPSPHTFKRTLLSPQSSQTDTPHARALLARQAEDNLRRLLKKTGEDDGSDLVSYESGKRRSLKRKKGGVGVLNGVGGGGGIGIGGVNGVHGVGQEDGGGGVEGGERRSAVRIRIK</sequence>
<gene>
    <name evidence="10" type="ORF">HK097_000803</name>
</gene>
<feature type="region of interest" description="Disordered" evidence="7">
    <location>
        <begin position="233"/>
        <end position="256"/>
    </location>
</feature>
<evidence type="ECO:0000256" key="3">
    <source>
        <dbReference type="ARBA" id="ARBA00017307"/>
    </source>
</evidence>
<dbReference type="EMBL" id="JADGJD010001153">
    <property type="protein sequence ID" value="KAJ3046508.1"/>
    <property type="molecule type" value="Genomic_DNA"/>
</dbReference>
<evidence type="ECO:0000259" key="9">
    <source>
        <dbReference type="Pfam" id="PF10406"/>
    </source>
</evidence>
<evidence type="ECO:0000313" key="11">
    <source>
        <dbReference type="Proteomes" id="UP001212841"/>
    </source>
</evidence>
<dbReference type="Proteomes" id="UP001212841">
    <property type="component" value="Unassembled WGS sequence"/>
</dbReference>
<dbReference type="InterPro" id="IPR006565">
    <property type="entry name" value="BTP"/>
</dbReference>
<keyword evidence="5" id="KW-0804">Transcription</keyword>
<evidence type="ECO:0000256" key="7">
    <source>
        <dbReference type="SAM" id="MobiDB-lite"/>
    </source>
</evidence>
<evidence type="ECO:0000256" key="5">
    <source>
        <dbReference type="ARBA" id="ARBA00023163"/>
    </source>
</evidence>
<evidence type="ECO:0000259" key="8">
    <source>
        <dbReference type="Pfam" id="PF07524"/>
    </source>
</evidence>
<dbReference type="GO" id="GO:0005669">
    <property type="term" value="C:transcription factor TFIID complex"/>
    <property type="evidence" value="ECO:0007669"/>
    <property type="project" value="InterPro"/>
</dbReference>
<evidence type="ECO:0000256" key="6">
    <source>
        <dbReference type="ARBA" id="ARBA00023242"/>
    </source>
</evidence>
<comment type="subcellular location">
    <subcellularLocation>
        <location evidence="1">Nucleus</location>
    </subcellularLocation>
</comment>
<comment type="similarity">
    <text evidence="2">Belongs to the TAF8 family.</text>
</comment>
<name>A0AAD5WYN0_9FUNG</name>
<dbReference type="GO" id="GO:0046982">
    <property type="term" value="F:protein heterodimerization activity"/>
    <property type="evidence" value="ECO:0007669"/>
    <property type="project" value="InterPro"/>
</dbReference>
<evidence type="ECO:0000256" key="1">
    <source>
        <dbReference type="ARBA" id="ARBA00004123"/>
    </source>
</evidence>
<reference evidence="10" key="1">
    <citation type="submission" date="2020-05" db="EMBL/GenBank/DDBJ databases">
        <title>Phylogenomic resolution of chytrid fungi.</title>
        <authorList>
            <person name="Stajich J.E."/>
            <person name="Amses K."/>
            <person name="Simmons R."/>
            <person name="Seto K."/>
            <person name="Myers J."/>
            <person name="Bonds A."/>
            <person name="Quandt C.A."/>
            <person name="Barry K."/>
            <person name="Liu P."/>
            <person name="Grigoriev I."/>
            <person name="Longcore J.E."/>
            <person name="James T.Y."/>
        </authorList>
    </citation>
    <scope>NUCLEOTIDE SEQUENCE</scope>
    <source>
        <strain evidence="10">JEL0318</strain>
    </source>
</reference>
<accession>A0AAD5WYN0</accession>
<comment type="caution">
    <text evidence="10">The sequence shown here is derived from an EMBL/GenBank/DDBJ whole genome shotgun (WGS) entry which is preliminary data.</text>
</comment>
<dbReference type="InterPro" id="IPR019473">
    <property type="entry name" value="TFIID_su8_C"/>
</dbReference>
<proteinExistence type="inferred from homology"/>
<dbReference type="PANTHER" id="PTHR46469">
    <property type="entry name" value="TRANSCRIPTION INITIATION FACTOR TFIID SUBUNIT 8"/>
    <property type="match status" value="1"/>
</dbReference>
<dbReference type="Pfam" id="PF10406">
    <property type="entry name" value="TAF8_C"/>
    <property type="match status" value="1"/>
</dbReference>
<dbReference type="PANTHER" id="PTHR46469:SF1">
    <property type="entry name" value="TRANSCRIPTION INITIATION FACTOR TFIID SUBUNIT 8"/>
    <property type="match status" value="1"/>
</dbReference>
<dbReference type="Gene3D" id="1.10.20.10">
    <property type="entry name" value="Histone, subunit A"/>
    <property type="match status" value="1"/>
</dbReference>
<keyword evidence="11" id="KW-1185">Reference proteome</keyword>
<dbReference type="AlphaFoldDB" id="A0AAD5WYN0"/>
<evidence type="ECO:0000256" key="2">
    <source>
        <dbReference type="ARBA" id="ARBA00008767"/>
    </source>
</evidence>
<evidence type="ECO:0000313" key="10">
    <source>
        <dbReference type="EMBL" id="KAJ3046508.1"/>
    </source>
</evidence>
<organism evidence="10 11">
    <name type="scientific">Rhizophlyctis rosea</name>
    <dbReference type="NCBI Taxonomy" id="64517"/>
    <lineage>
        <taxon>Eukaryota</taxon>
        <taxon>Fungi</taxon>
        <taxon>Fungi incertae sedis</taxon>
        <taxon>Chytridiomycota</taxon>
        <taxon>Chytridiomycota incertae sedis</taxon>
        <taxon>Chytridiomycetes</taxon>
        <taxon>Rhizophlyctidales</taxon>
        <taxon>Rhizophlyctidaceae</taxon>
        <taxon>Rhizophlyctis</taxon>
    </lineage>
</organism>